<evidence type="ECO:0000313" key="1">
    <source>
        <dbReference type="EMBL" id="PVZ65708.1"/>
    </source>
</evidence>
<accession>A0A2V1GU49</accession>
<evidence type="ECO:0008006" key="3">
    <source>
        <dbReference type="Google" id="ProtNLM"/>
    </source>
</evidence>
<sequence>MNRHFFTKVTEQHNGTNPLIFDQKEILSLYSGFSAKKIGSAESVSVSSNTDITRGVCFGLNMLLMEKKFDFSNFTSDITSAEGIGKIRGYMHMQTLGGTTKLGKGYYSGDDTRRTLNEGHISLFSSSSDLSKLILQKEMVFCEEIRNSGKFISSAGTFQKYNNHYFEIGTFGTSSHAQCAIKSKDFFLFFDPNLGVAVFPIKSIRDSAKICKFMDAYLRLVYQGALSDRHTISIFKNIDDTPVSYTI</sequence>
<name>A0A2V1GU49_9GAMM</name>
<dbReference type="AlphaFoldDB" id="A0A2V1GU49"/>
<comment type="caution">
    <text evidence="1">The sequence shown here is derived from an EMBL/GenBank/DDBJ whole genome shotgun (WGS) entry which is preliminary data.</text>
</comment>
<organism evidence="1 2">
    <name type="scientific">Pelagibaculum spongiae</name>
    <dbReference type="NCBI Taxonomy" id="2080658"/>
    <lineage>
        <taxon>Bacteria</taxon>
        <taxon>Pseudomonadati</taxon>
        <taxon>Pseudomonadota</taxon>
        <taxon>Gammaproteobacteria</taxon>
        <taxon>Oceanospirillales</taxon>
        <taxon>Pelagibaculum</taxon>
    </lineage>
</organism>
<dbReference type="EMBL" id="QDDL01000009">
    <property type="protein sequence ID" value="PVZ65708.1"/>
    <property type="molecule type" value="Genomic_DNA"/>
</dbReference>
<gene>
    <name evidence="1" type="ORF">DC094_17665</name>
</gene>
<proteinExistence type="predicted"/>
<keyword evidence="2" id="KW-1185">Reference proteome</keyword>
<dbReference type="RefSeq" id="WP_116688447.1">
    <property type="nucleotide sequence ID" value="NZ_CAWNYD010000009.1"/>
</dbReference>
<dbReference type="Proteomes" id="UP000244906">
    <property type="component" value="Unassembled WGS sequence"/>
</dbReference>
<evidence type="ECO:0000313" key="2">
    <source>
        <dbReference type="Proteomes" id="UP000244906"/>
    </source>
</evidence>
<protein>
    <recommendedName>
        <fullName evidence="3">Peptidase C58 YopT-type domain-containing protein</fullName>
    </recommendedName>
</protein>
<reference evidence="1 2" key="1">
    <citation type="submission" date="2018-04" db="EMBL/GenBank/DDBJ databases">
        <title>Thalassorhabdus spongiae gen. nov., sp. nov., isolated from a marine sponge in South-West Iceland.</title>
        <authorList>
            <person name="Knobloch S."/>
            <person name="Daussin A."/>
            <person name="Johannsson R."/>
            <person name="Marteinsson V.T."/>
        </authorList>
    </citation>
    <scope>NUCLEOTIDE SEQUENCE [LARGE SCALE GENOMIC DNA]</scope>
    <source>
        <strain evidence="1 2">Hp12</strain>
    </source>
</reference>